<dbReference type="RefSeq" id="WP_116077423.1">
    <property type="nucleotide sequence ID" value="NZ_CP187631.1"/>
</dbReference>
<evidence type="ECO:0000256" key="1">
    <source>
        <dbReference type="ARBA" id="ARBA00008987"/>
    </source>
</evidence>
<dbReference type="GO" id="GO:0015035">
    <property type="term" value="F:protein-disulfide reductase activity"/>
    <property type="evidence" value="ECO:0007669"/>
    <property type="project" value="TreeGrafter"/>
</dbReference>
<reference evidence="5" key="1">
    <citation type="journal article" date="2018" name="Appl. Environ. Microbiol.">
        <title>Antimicrobial susceptibility testing and tentative epidemiological cut-off values of five Bacillus species relevant for use as animal feed additives or for plant protection.</title>
        <authorList>
            <person name="Agerso Y."/>
            <person name="Stuer-Lauridsen B."/>
            <person name="Bjerre K."/>
            <person name="Jensen M.G."/>
            <person name="Johansen E."/>
            <person name="Bennedsen M."/>
            <person name="Brockmann E."/>
            <person name="Nielsen B."/>
        </authorList>
    </citation>
    <scope>NUCLEOTIDE SEQUENCE [LARGE SCALE GENOMIC DNA]</scope>
    <source>
        <strain evidence="5">CHCC20162</strain>
    </source>
</reference>
<dbReference type="InterPro" id="IPR036249">
    <property type="entry name" value="Thioredoxin-like_sf"/>
</dbReference>
<dbReference type="Proteomes" id="UP000256519">
    <property type="component" value="Unassembled WGS sequence"/>
</dbReference>
<dbReference type="InterPro" id="IPR013766">
    <property type="entry name" value="Thioredoxin_domain"/>
</dbReference>
<keyword evidence="2" id="KW-1015">Disulfide bond</keyword>
<evidence type="ECO:0000256" key="2">
    <source>
        <dbReference type="ARBA" id="ARBA00023157"/>
    </source>
</evidence>
<dbReference type="CDD" id="cd02947">
    <property type="entry name" value="TRX_family"/>
    <property type="match status" value="1"/>
</dbReference>
<dbReference type="EMBL" id="PQWM01000031">
    <property type="protein sequence ID" value="RDZ10388.1"/>
    <property type="molecule type" value="Genomic_DNA"/>
</dbReference>
<dbReference type="Gene3D" id="3.40.30.10">
    <property type="entry name" value="Glutaredoxin"/>
    <property type="match status" value="1"/>
</dbReference>
<comment type="caution">
    <text evidence="5">The sequence shown here is derived from an EMBL/GenBank/DDBJ whole genome shotgun (WGS) entry which is preliminary data.</text>
</comment>
<protein>
    <recommendedName>
        <fullName evidence="4">Thioredoxin domain-containing protein</fullName>
    </recommendedName>
</protein>
<dbReference type="SUPFAM" id="SSF52833">
    <property type="entry name" value="Thioredoxin-like"/>
    <property type="match status" value="1"/>
</dbReference>
<organism evidence="5 6">
    <name type="scientific">Priestia megaterium</name>
    <name type="common">Bacillus megaterium</name>
    <dbReference type="NCBI Taxonomy" id="1404"/>
    <lineage>
        <taxon>Bacteria</taxon>
        <taxon>Bacillati</taxon>
        <taxon>Bacillota</taxon>
        <taxon>Bacilli</taxon>
        <taxon>Bacillales</taxon>
        <taxon>Bacillaceae</taxon>
        <taxon>Priestia</taxon>
    </lineage>
</organism>
<evidence type="ECO:0000256" key="3">
    <source>
        <dbReference type="ARBA" id="ARBA00023284"/>
    </source>
</evidence>
<dbReference type="GO" id="GO:0045454">
    <property type="term" value="P:cell redox homeostasis"/>
    <property type="evidence" value="ECO:0007669"/>
    <property type="project" value="TreeGrafter"/>
</dbReference>
<sequence length="104" mass="11704">MTILKGTNENFFTLIKEGITLAYFSNPESEECQTTRTNLEALEKNIGKDIKVVEINGKEEKNVVKKFPVNILPTLILFKNGKIVKSKIGGQPKSQLTQFMSPFI</sequence>
<name>A0A3D8WWZ7_PRIMG</name>
<comment type="similarity">
    <text evidence="1">Belongs to the thioredoxin family.</text>
</comment>
<dbReference type="PANTHER" id="PTHR45663:SF11">
    <property type="entry name" value="GEO12009P1"/>
    <property type="match status" value="1"/>
</dbReference>
<feature type="domain" description="Thioredoxin" evidence="4">
    <location>
        <begin position="5"/>
        <end position="100"/>
    </location>
</feature>
<evidence type="ECO:0000313" key="5">
    <source>
        <dbReference type="EMBL" id="RDZ10388.1"/>
    </source>
</evidence>
<dbReference type="PANTHER" id="PTHR45663">
    <property type="entry name" value="GEO12009P1"/>
    <property type="match status" value="1"/>
</dbReference>
<evidence type="ECO:0000259" key="4">
    <source>
        <dbReference type="Pfam" id="PF00085"/>
    </source>
</evidence>
<evidence type="ECO:0000313" key="6">
    <source>
        <dbReference type="Proteomes" id="UP000256519"/>
    </source>
</evidence>
<accession>A0A3D8WWZ7</accession>
<gene>
    <name evidence="5" type="ORF">C3744_23500</name>
</gene>
<keyword evidence="3" id="KW-0676">Redox-active center</keyword>
<proteinExistence type="inferred from homology"/>
<dbReference type="Pfam" id="PF00085">
    <property type="entry name" value="Thioredoxin"/>
    <property type="match status" value="1"/>
</dbReference>
<dbReference type="AlphaFoldDB" id="A0A3D8WWZ7"/>
<dbReference type="GO" id="GO:0005829">
    <property type="term" value="C:cytosol"/>
    <property type="evidence" value="ECO:0007669"/>
    <property type="project" value="TreeGrafter"/>
</dbReference>